<dbReference type="AlphaFoldDB" id="A0A432W295"/>
<dbReference type="OrthoDB" id="192575at2"/>
<organism evidence="2 3">
    <name type="scientific">Aliidiomarina iranensis</name>
    <dbReference type="NCBI Taxonomy" id="1434071"/>
    <lineage>
        <taxon>Bacteria</taxon>
        <taxon>Pseudomonadati</taxon>
        <taxon>Pseudomonadota</taxon>
        <taxon>Gammaproteobacteria</taxon>
        <taxon>Alteromonadales</taxon>
        <taxon>Idiomarinaceae</taxon>
        <taxon>Aliidiomarina</taxon>
    </lineage>
</organism>
<evidence type="ECO:0000313" key="2">
    <source>
        <dbReference type="EMBL" id="RUO23334.1"/>
    </source>
</evidence>
<name>A0A432W295_9GAMM</name>
<evidence type="ECO:0000313" key="3">
    <source>
        <dbReference type="Proteomes" id="UP000288395"/>
    </source>
</evidence>
<proteinExistence type="predicted"/>
<protein>
    <recommendedName>
        <fullName evidence="4">Tetratricopeptide repeat-like domain-containing protein</fullName>
    </recommendedName>
</protein>
<dbReference type="Gene3D" id="1.25.40.10">
    <property type="entry name" value="Tetratricopeptide repeat domain"/>
    <property type="match status" value="1"/>
</dbReference>
<sequence>MKNSLTPKLFIVLMLWFGLAVNAQARQQNFSFEQIDEKFAQVVEALGENDHKAAEQSLKELHSELGDTADYHFLEGIVTVLSMNDASALRLPFLARRMRNQWNEALEKDPNHELAHLSLLQFHANAPGIAGGDKEQATAHAQRLRELNSPLRFQADIVLAAVSGDFTDEEAAWEAWFNDQPNNLDIRFNYILQRINSEHFDKALIQIQHIVENANADNDADYELLSQVYYQWGKLAAESGKDLENGASALERILAENRVPDAVPPGWPHYRLAQIYHQQNRIEEANAMRAEATLLAKDDKNLREALSNLSS</sequence>
<keyword evidence="3" id="KW-1185">Reference proteome</keyword>
<feature type="signal peptide" evidence="1">
    <location>
        <begin position="1"/>
        <end position="25"/>
    </location>
</feature>
<dbReference type="EMBL" id="PIPJ01000001">
    <property type="protein sequence ID" value="RUO23334.1"/>
    <property type="molecule type" value="Genomic_DNA"/>
</dbReference>
<feature type="chain" id="PRO_5019333361" description="Tetratricopeptide repeat-like domain-containing protein" evidence="1">
    <location>
        <begin position="26"/>
        <end position="311"/>
    </location>
</feature>
<evidence type="ECO:0008006" key="4">
    <source>
        <dbReference type="Google" id="ProtNLM"/>
    </source>
</evidence>
<dbReference type="RefSeq" id="WP_126764893.1">
    <property type="nucleotide sequence ID" value="NZ_PIPJ01000001.1"/>
</dbReference>
<dbReference type="SUPFAM" id="SSF48452">
    <property type="entry name" value="TPR-like"/>
    <property type="match status" value="1"/>
</dbReference>
<dbReference type="InterPro" id="IPR011990">
    <property type="entry name" value="TPR-like_helical_dom_sf"/>
</dbReference>
<comment type="caution">
    <text evidence="2">The sequence shown here is derived from an EMBL/GenBank/DDBJ whole genome shotgun (WGS) entry which is preliminary data.</text>
</comment>
<dbReference type="Proteomes" id="UP000288395">
    <property type="component" value="Unassembled WGS sequence"/>
</dbReference>
<gene>
    <name evidence="2" type="ORF">CWE08_01410</name>
</gene>
<reference evidence="3" key="1">
    <citation type="journal article" date="2018" name="Front. Microbiol.">
        <title>Genome-Based Analysis Reveals the Taxonomy and Diversity of the Family Idiomarinaceae.</title>
        <authorList>
            <person name="Liu Y."/>
            <person name="Lai Q."/>
            <person name="Shao Z."/>
        </authorList>
    </citation>
    <scope>NUCLEOTIDE SEQUENCE [LARGE SCALE GENOMIC DNA]</scope>
    <source>
        <strain evidence="3">GBPy7</strain>
    </source>
</reference>
<keyword evidence="1" id="KW-0732">Signal</keyword>
<accession>A0A432W295</accession>
<evidence type="ECO:0000256" key="1">
    <source>
        <dbReference type="SAM" id="SignalP"/>
    </source>
</evidence>